<dbReference type="SUPFAM" id="SSF55120">
    <property type="entry name" value="Pseudouridine synthase"/>
    <property type="match status" value="1"/>
</dbReference>
<dbReference type="PANTHER" id="PTHR21600:SF84">
    <property type="entry name" value="PSEUDOURIDINE SYNTHASE RSUA_RLUA-LIKE DOMAIN-CONTAINING PROTEIN"/>
    <property type="match status" value="1"/>
</dbReference>
<dbReference type="GO" id="GO:0003723">
    <property type="term" value="F:RNA binding"/>
    <property type="evidence" value="ECO:0007669"/>
    <property type="project" value="InterPro"/>
</dbReference>
<evidence type="ECO:0000259" key="1">
    <source>
        <dbReference type="Pfam" id="PF00849"/>
    </source>
</evidence>
<name>I3U7N8_ADVKW</name>
<dbReference type="EMBL" id="CP003555">
    <property type="protein sequence ID" value="AFK61026.1"/>
    <property type="molecule type" value="Genomic_DNA"/>
</dbReference>
<dbReference type="InterPro" id="IPR050188">
    <property type="entry name" value="RluA_PseudoU_synthase"/>
</dbReference>
<proteinExistence type="predicted"/>
<dbReference type="HOGENOM" id="CLU_016902_0_0_4"/>
<reference evidence="2 3" key="1">
    <citation type="journal article" date="2011" name="J. Bacteriol.">
        <title>Whole-genome shotgun sequencing of the sulfur-oxidizing chemoautotroph Tetrathiobacter kashmirensis.</title>
        <authorList>
            <person name="Ghosh W."/>
            <person name="George A."/>
            <person name="Agarwal A."/>
            <person name="Raj P."/>
            <person name="Alam M."/>
            <person name="Pyne P."/>
            <person name="Das Gupta S.K."/>
        </authorList>
    </citation>
    <scope>NUCLEOTIDE SEQUENCE [LARGE SCALE GENOMIC DNA]</scope>
    <source>
        <strain evidence="2 3">WT001</strain>
    </source>
</reference>
<dbReference type="InterPro" id="IPR006145">
    <property type="entry name" value="PsdUridine_synth_RsuA/RluA"/>
</dbReference>
<protein>
    <submittedName>
        <fullName evidence="2">Pseudouridine synthase</fullName>
    </submittedName>
</protein>
<gene>
    <name evidence="2" type="ordered locus">TKWG_01870</name>
</gene>
<accession>I3U7N8</accession>
<dbReference type="Pfam" id="PF00849">
    <property type="entry name" value="PseudoU_synth_2"/>
    <property type="match status" value="1"/>
</dbReference>
<dbReference type="PANTHER" id="PTHR21600">
    <property type="entry name" value="MITOCHONDRIAL RNA PSEUDOURIDINE SYNTHASE"/>
    <property type="match status" value="1"/>
</dbReference>
<dbReference type="GO" id="GO:0009982">
    <property type="term" value="F:pseudouridine synthase activity"/>
    <property type="evidence" value="ECO:0007669"/>
    <property type="project" value="InterPro"/>
</dbReference>
<sequence>MSMTPVFTVAIAPPPHYFICHRQPSWPSCTFLFSVFFSSHCPCCMSVLPPLPVKNGVAPSRVYLPRETWPDLLSFMLAKFPHMDPDILRARLAKGDMVDSQGAPFSLNSPFSPDTWLWYYREVPVETVVPFDIDILYQDELLIAIDKPHFMASIPGGRHLHETALVRLRDQLGNPHINPIHRLDRDTAGVLVFCADRDRRGVYQTLFQTRSVHKIYEAVAPWRSDLTFPLLRESLIRRSGQVFVMHEIDGAPNSRTRIELLAHNGTLGHYRLEPVTGRKHQLRVHMNALGMPICNDEYYPELKPLRTDETFDNPLQLLARSMQFTDPVTGIERYFESRRELEMTARIYK</sequence>
<organism evidence="2 3">
    <name type="scientific">Advenella kashmirensis (strain DSM 17095 / LMG 22695 / WT001)</name>
    <name type="common">Tetrathiobacter kashmirensis</name>
    <dbReference type="NCBI Taxonomy" id="1036672"/>
    <lineage>
        <taxon>Bacteria</taxon>
        <taxon>Pseudomonadati</taxon>
        <taxon>Pseudomonadota</taxon>
        <taxon>Betaproteobacteria</taxon>
        <taxon>Burkholderiales</taxon>
        <taxon>Alcaligenaceae</taxon>
    </lineage>
</organism>
<evidence type="ECO:0000313" key="2">
    <source>
        <dbReference type="EMBL" id="AFK61026.1"/>
    </source>
</evidence>
<dbReference type="STRING" id="1036672.TKWG_01870"/>
<dbReference type="Proteomes" id="UP000005267">
    <property type="component" value="Chromosome"/>
</dbReference>
<evidence type="ECO:0000313" key="3">
    <source>
        <dbReference type="Proteomes" id="UP000005267"/>
    </source>
</evidence>
<dbReference type="Gene3D" id="3.30.2350.10">
    <property type="entry name" value="Pseudouridine synthase"/>
    <property type="match status" value="1"/>
</dbReference>
<dbReference type="GO" id="GO:0140098">
    <property type="term" value="F:catalytic activity, acting on RNA"/>
    <property type="evidence" value="ECO:0007669"/>
    <property type="project" value="UniProtKB-ARBA"/>
</dbReference>
<dbReference type="AlphaFoldDB" id="I3U7N8"/>
<keyword evidence="3" id="KW-1185">Reference proteome</keyword>
<dbReference type="GO" id="GO:0000455">
    <property type="term" value="P:enzyme-directed rRNA pseudouridine synthesis"/>
    <property type="evidence" value="ECO:0007669"/>
    <property type="project" value="TreeGrafter"/>
</dbReference>
<reference evidence="3" key="2">
    <citation type="journal article" date="2013" name="PLoS ONE">
        <title>Genome implosion elicits host-confinement in Alcaligenaceae: evidence from the comparative genomics of Tetrathiobacter kashmirensis, a pathogen in the making.</title>
        <authorList>
            <person name="Ghosh W."/>
            <person name="Alam M."/>
            <person name="Roy C."/>
            <person name="Pyne P."/>
            <person name="George A."/>
            <person name="Chakraborty R."/>
            <person name="Majumder S."/>
            <person name="Agarwal A."/>
            <person name="Chakraborty S."/>
            <person name="Majumdar S."/>
            <person name="Gupta S.K."/>
        </authorList>
    </citation>
    <scope>NUCLEOTIDE SEQUENCE [LARGE SCALE GENOMIC DNA]</scope>
    <source>
        <strain evidence="3">WT001</strain>
    </source>
</reference>
<dbReference type="InterPro" id="IPR020103">
    <property type="entry name" value="PsdUridine_synth_cat_dom_sf"/>
</dbReference>
<feature type="domain" description="Pseudouridine synthase RsuA/RluA-like" evidence="1">
    <location>
        <begin position="142"/>
        <end position="288"/>
    </location>
</feature>
<dbReference type="KEGG" id="aka:TKWG_01870"/>